<proteinExistence type="predicted"/>
<reference evidence="1 2" key="1">
    <citation type="submission" date="2014-04" db="EMBL/GenBank/DDBJ databases">
        <authorList>
            <consortium name="DOE Joint Genome Institute"/>
            <person name="Kuo A."/>
            <person name="Kohler A."/>
            <person name="Costa M.D."/>
            <person name="Nagy L.G."/>
            <person name="Floudas D."/>
            <person name="Copeland A."/>
            <person name="Barry K.W."/>
            <person name="Cichocki N."/>
            <person name="Veneault-Fourrey C."/>
            <person name="LaButti K."/>
            <person name="Lindquist E.A."/>
            <person name="Lipzen A."/>
            <person name="Lundell T."/>
            <person name="Morin E."/>
            <person name="Murat C."/>
            <person name="Sun H."/>
            <person name="Tunlid A."/>
            <person name="Henrissat B."/>
            <person name="Grigoriev I.V."/>
            <person name="Hibbett D.S."/>
            <person name="Martin F."/>
            <person name="Nordberg H.P."/>
            <person name="Cantor M.N."/>
            <person name="Hua S.X."/>
        </authorList>
    </citation>
    <scope>NUCLEOTIDE SEQUENCE [LARGE SCALE GENOMIC DNA]</scope>
    <source>
        <strain evidence="1 2">Marx 270</strain>
    </source>
</reference>
<organism evidence="1 2">
    <name type="scientific">Pisolithus tinctorius Marx 270</name>
    <dbReference type="NCBI Taxonomy" id="870435"/>
    <lineage>
        <taxon>Eukaryota</taxon>
        <taxon>Fungi</taxon>
        <taxon>Dikarya</taxon>
        <taxon>Basidiomycota</taxon>
        <taxon>Agaricomycotina</taxon>
        <taxon>Agaricomycetes</taxon>
        <taxon>Agaricomycetidae</taxon>
        <taxon>Boletales</taxon>
        <taxon>Sclerodermatineae</taxon>
        <taxon>Pisolithaceae</taxon>
        <taxon>Pisolithus</taxon>
    </lineage>
</organism>
<sequence>MRCVCVPSTHRSVDDDVHICSAHRSLGEFLPLPPPRSSKTKMFAFAFMFAPPIN</sequence>
<dbReference type="HOGENOM" id="CLU_3056147_0_0_1"/>
<gene>
    <name evidence="1" type="ORF">M404DRAFT_1005806</name>
</gene>
<evidence type="ECO:0000313" key="1">
    <source>
        <dbReference type="EMBL" id="KIN97854.1"/>
    </source>
</evidence>
<dbReference type="Proteomes" id="UP000054217">
    <property type="component" value="Unassembled WGS sequence"/>
</dbReference>
<dbReference type="InParanoid" id="A0A0C3N9V0"/>
<name>A0A0C3N9V0_PISTI</name>
<dbReference type="AlphaFoldDB" id="A0A0C3N9V0"/>
<reference evidence="2" key="2">
    <citation type="submission" date="2015-01" db="EMBL/GenBank/DDBJ databases">
        <title>Evolutionary Origins and Diversification of the Mycorrhizal Mutualists.</title>
        <authorList>
            <consortium name="DOE Joint Genome Institute"/>
            <consortium name="Mycorrhizal Genomics Consortium"/>
            <person name="Kohler A."/>
            <person name="Kuo A."/>
            <person name="Nagy L.G."/>
            <person name="Floudas D."/>
            <person name="Copeland A."/>
            <person name="Barry K.W."/>
            <person name="Cichocki N."/>
            <person name="Veneault-Fourrey C."/>
            <person name="LaButti K."/>
            <person name="Lindquist E.A."/>
            <person name="Lipzen A."/>
            <person name="Lundell T."/>
            <person name="Morin E."/>
            <person name="Murat C."/>
            <person name="Riley R."/>
            <person name="Ohm R."/>
            <person name="Sun H."/>
            <person name="Tunlid A."/>
            <person name="Henrissat B."/>
            <person name="Grigoriev I.V."/>
            <person name="Hibbett D.S."/>
            <person name="Martin F."/>
        </authorList>
    </citation>
    <scope>NUCLEOTIDE SEQUENCE [LARGE SCALE GENOMIC DNA]</scope>
    <source>
        <strain evidence="2">Marx 270</strain>
    </source>
</reference>
<evidence type="ECO:0000313" key="2">
    <source>
        <dbReference type="Proteomes" id="UP000054217"/>
    </source>
</evidence>
<dbReference type="EMBL" id="KN832023">
    <property type="protein sequence ID" value="KIN97854.1"/>
    <property type="molecule type" value="Genomic_DNA"/>
</dbReference>
<feature type="non-terminal residue" evidence="1">
    <location>
        <position position="54"/>
    </location>
</feature>
<accession>A0A0C3N9V0</accession>
<keyword evidence="2" id="KW-1185">Reference proteome</keyword>
<protein>
    <submittedName>
        <fullName evidence="1">Uncharacterized protein</fullName>
    </submittedName>
</protein>